<sequence length="172" mass="18708">MKQIILPLIGVAIFIIVVGLFVKKSSSFSFPKVVSPSPTTMSSANSVIINGKVIEVEIVNTQALRTKGLSGRASLESGRGMFFVFDSKNINAVFWMKDTLIPLDIIWIKDKSVIGIVKNAQPPASGTPDGKLEEYLSPGTIDYVLEVNSGFSDQNNIKVGDSVQMQFDPEQL</sequence>
<gene>
    <name evidence="2" type="ORF">UU12_C0031G0019</name>
</gene>
<dbReference type="EMBL" id="LBZK01000031">
    <property type="protein sequence ID" value="KKR70040.1"/>
    <property type="molecule type" value="Genomic_DNA"/>
</dbReference>
<evidence type="ECO:0008006" key="4">
    <source>
        <dbReference type="Google" id="ProtNLM"/>
    </source>
</evidence>
<protein>
    <recommendedName>
        <fullName evidence="4">DUF192 domain-containing protein</fullName>
    </recommendedName>
</protein>
<evidence type="ECO:0000256" key="1">
    <source>
        <dbReference type="SAM" id="Phobius"/>
    </source>
</evidence>
<comment type="caution">
    <text evidence="2">The sequence shown here is derived from an EMBL/GenBank/DDBJ whole genome shotgun (WGS) entry which is preliminary data.</text>
</comment>
<feature type="transmembrane region" description="Helical" evidence="1">
    <location>
        <begin position="6"/>
        <end position="22"/>
    </location>
</feature>
<dbReference type="PANTHER" id="PTHR37953">
    <property type="entry name" value="UPF0127 PROTEIN MJ1496"/>
    <property type="match status" value="1"/>
</dbReference>
<evidence type="ECO:0000313" key="3">
    <source>
        <dbReference type="Proteomes" id="UP000034562"/>
    </source>
</evidence>
<keyword evidence="1" id="KW-0812">Transmembrane</keyword>
<dbReference type="Gene3D" id="2.60.120.1140">
    <property type="entry name" value="Protein of unknown function DUF192"/>
    <property type="match status" value="1"/>
</dbReference>
<proteinExistence type="predicted"/>
<reference evidence="2 3" key="1">
    <citation type="journal article" date="2015" name="Nature">
        <title>rRNA introns, odd ribosomes, and small enigmatic genomes across a large radiation of phyla.</title>
        <authorList>
            <person name="Brown C.T."/>
            <person name="Hug L.A."/>
            <person name="Thomas B.C."/>
            <person name="Sharon I."/>
            <person name="Castelle C.J."/>
            <person name="Singh A."/>
            <person name="Wilkins M.J."/>
            <person name="Williams K.H."/>
            <person name="Banfield J.F."/>
        </authorList>
    </citation>
    <scope>NUCLEOTIDE SEQUENCE [LARGE SCALE GENOMIC DNA]</scope>
</reference>
<organism evidence="2 3">
    <name type="scientific">Candidatus Woesebacteria bacterium GW2011_GWA2_40_7b</name>
    <dbReference type="NCBI Taxonomy" id="1618563"/>
    <lineage>
        <taxon>Bacteria</taxon>
        <taxon>Candidatus Woeseibacteriota</taxon>
    </lineage>
</organism>
<keyword evidence="1" id="KW-1133">Transmembrane helix</keyword>
<dbReference type="PANTHER" id="PTHR37953:SF1">
    <property type="entry name" value="UPF0127 PROTEIN MJ1496"/>
    <property type="match status" value="1"/>
</dbReference>
<accession>A0A0G0VDB4</accession>
<dbReference type="Proteomes" id="UP000034562">
    <property type="component" value="Unassembled WGS sequence"/>
</dbReference>
<dbReference type="Pfam" id="PF02643">
    <property type="entry name" value="DUF192"/>
    <property type="match status" value="1"/>
</dbReference>
<dbReference type="InterPro" id="IPR038695">
    <property type="entry name" value="Saro_0823-like_sf"/>
</dbReference>
<name>A0A0G0VDB4_9BACT</name>
<evidence type="ECO:0000313" key="2">
    <source>
        <dbReference type="EMBL" id="KKR70040.1"/>
    </source>
</evidence>
<keyword evidence="1" id="KW-0472">Membrane</keyword>
<dbReference type="InterPro" id="IPR003795">
    <property type="entry name" value="DUF192"/>
</dbReference>
<dbReference type="AlphaFoldDB" id="A0A0G0VDB4"/>